<evidence type="ECO:0000256" key="3">
    <source>
        <dbReference type="SAM" id="MobiDB-lite"/>
    </source>
</evidence>
<organism evidence="5 6">
    <name type="scientific">Arthrobotrys conoides</name>
    <dbReference type="NCBI Taxonomy" id="74498"/>
    <lineage>
        <taxon>Eukaryota</taxon>
        <taxon>Fungi</taxon>
        <taxon>Dikarya</taxon>
        <taxon>Ascomycota</taxon>
        <taxon>Pezizomycotina</taxon>
        <taxon>Orbiliomycetes</taxon>
        <taxon>Orbiliales</taxon>
        <taxon>Orbiliaceae</taxon>
        <taxon>Arthrobotrys</taxon>
    </lineage>
</organism>
<feature type="region of interest" description="Disordered" evidence="3">
    <location>
        <begin position="1"/>
        <end position="30"/>
    </location>
</feature>
<dbReference type="PROSITE" id="PS50118">
    <property type="entry name" value="HMG_BOX_2"/>
    <property type="match status" value="1"/>
</dbReference>
<dbReference type="GO" id="GO:0005634">
    <property type="term" value="C:nucleus"/>
    <property type="evidence" value="ECO:0007669"/>
    <property type="project" value="UniProtKB-UniRule"/>
</dbReference>
<protein>
    <submittedName>
        <fullName evidence="5">High mobility group</fullName>
    </submittedName>
</protein>
<name>A0AAN8RUT6_9PEZI</name>
<evidence type="ECO:0000256" key="1">
    <source>
        <dbReference type="ARBA" id="ARBA00023125"/>
    </source>
</evidence>
<proteinExistence type="predicted"/>
<accession>A0AAN8RUT6</accession>
<feature type="compositionally biased region" description="Basic and acidic residues" evidence="3">
    <location>
        <begin position="145"/>
        <end position="161"/>
    </location>
</feature>
<keyword evidence="2" id="KW-0539">Nucleus</keyword>
<keyword evidence="1 2" id="KW-0238">DNA-binding</keyword>
<dbReference type="PANTHER" id="PTHR48112">
    <property type="entry name" value="HIGH MOBILITY GROUP PROTEIN DSP1"/>
    <property type="match status" value="1"/>
</dbReference>
<evidence type="ECO:0000313" key="5">
    <source>
        <dbReference type="EMBL" id="KAK6515591.1"/>
    </source>
</evidence>
<dbReference type="Proteomes" id="UP001307849">
    <property type="component" value="Unassembled WGS sequence"/>
</dbReference>
<dbReference type="GO" id="GO:0003677">
    <property type="term" value="F:DNA binding"/>
    <property type="evidence" value="ECO:0007669"/>
    <property type="project" value="UniProtKB-UniRule"/>
</dbReference>
<dbReference type="Gene3D" id="1.10.30.10">
    <property type="entry name" value="High mobility group box domain"/>
    <property type="match status" value="1"/>
</dbReference>
<dbReference type="SMART" id="SM00398">
    <property type="entry name" value="HMG"/>
    <property type="match status" value="1"/>
</dbReference>
<dbReference type="SUPFAM" id="SSF47095">
    <property type="entry name" value="HMG-box"/>
    <property type="match status" value="1"/>
</dbReference>
<dbReference type="Pfam" id="PF00505">
    <property type="entry name" value="HMG_box"/>
    <property type="match status" value="1"/>
</dbReference>
<dbReference type="InterPro" id="IPR050342">
    <property type="entry name" value="HMGB"/>
</dbReference>
<dbReference type="InterPro" id="IPR009071">
    <property type="entry name" value="HMG_box_dom"/>
</dbReference>
<gene>
    <name evidence="5" type="primary">HMGB2</name>
    <name evidence="5" type="ORF">TWF506_007918</name>
</gene>
<evidence type="ECO:0000313" key="6">
    <source>
        <dbReference type="Proteomes" id="UP001307849"/>
    </source>
</evidence>
<dbReference type="AlphaFoldDB" id="A0AAN8RUT6"/>
<comment type="caution">
    <text evidence="5">The sequence shown here is derived from an EMBL/GenBank/DDBJ whole genome shotgun (WGS) entry which is preliminary data.</text>
</comment>
<keyword evidence="6" id="KW-1185">Reference proteome</keyword>
<reference evidence="5 6" key="1">
    <citation type="submission" date="2019-10" db="EMBL/GenBank/DDBJ databases">
        <authorList>
            <person name="Palmer J.M."/>
        </authorList>
    </citation>
    <scope>NUCLEOTIDE SEQUENCE [LARGE SCALE GENOMIC DNA]</scope>
    <source>
        <strain evidence="5 6">TWF506</strain>
    </source>
</reference>
<evidence type="ECO:0000256" key="2">
    <source>
        <dbReference type="PROSITE-ProRule" id="PRU00267"/>
    </source>
</evidence>
<dbReference type="PANTHER" id="PTHR48112:SF22">
    <property type="entry name" value="MITOCHONDRIAL TRANSCRIPTION FACTOR A, ISOFORM B"/>
    <property type="match status" value="1"/>
</dbReference>
<dbReference type="EMBL" id="JAVHJM010000004">
    <property type="protein sequence ID" value="KAK6515591.1"/>
    <property type="molecule type" value="Genomic_DNA"/>
</dbReference>
<feature type="domain" description="HMG box" evidence="4">
    <location>
        <begin position="29"/>
        <end position="97"/>
    </location>
</feature>
<sequence length="263" mass="29684">MMASTNKAPEIGAKKSRQSHNNKVPPDAPRRNLSSFVIFANTRRKELKALYPDRPYPAIQSDISVEWEKMDDEGKEPWKKLMALDKERYKREMELYRKYGSNWVWVVGHQKRKELGLTVEDCTKFEFLSSTGEQGGNSRSPQSRSDPEDGRFTEKTRHHNDQILDVRHDDSQASIIEIPSPFSIPGQSVVPSNYNMGNCNSNTQFYGIPALSPGGGGDILDNSSQGLGDLGFLGLVDVFSPTVFDGFGLDIPWSETCEWYDQQ</sequence>
<evidence type="ECO:0000259" key="4">
    <source>
        <dbReference type="PROSITE" id="PS50118"/>
    </source>
</evidence>
<feature type="DNA-binding region" description="HMG box" evidence="2">
    <location>
        <begin position="29"/>
        <end position="97"/>
    </location>
</feature>
<feature type="compositionally biased region" description="Polar residues" evidence="3">
    <location>
        <begin position="129"/>
        <end position="144"/>
    </location>
</feature>
<dbReference type="InterPro" id="IPR036910">
    <property type="entry name" value="HMG_box_dom_sf"/>
</dbReference>
<feature type="region of interest" description="Disordered" evidence="3">
    <location>
        <begin position="129"/>
        <end position="161"/>
    </location>
</feature>